<feature type="compositionally biased region" description="Polar residues" evidence="1">
    <location>
        <begin position="1"/>
        <end position="14"/>
    </location>
</feature>
<comment type="caution">
    <text evidence="2">The sequence shown here is derived from an EMBL/GenBank/DDBJ whole genome shotgun (WGS) entry which is preliminary data.</text>
</comment>
<reference evidence="2" key="1">
    <citation type="journal article" date="2023" name="Science">
        <title>Genome structures resolve the early diversification of teleost fishes.</title>
        <authorList>
            <person name="Parey E."/>
            <person name="Louis A."/>
            <person name="Montfort J."/>
            <person name="Bouchez O."/>
            <person name="Roques C."/>
            <person name="Iampietro C."/>
            <person name="Lluch J."/>
            <person name="Castinel A."/>
            <person name="Donnadieu C."/>
            <person name="Desvignes T."/>
            <person name="Floi Bucao C."/>
            <person name="Jouanno E."/>
            <person name="Wen M."/>
            <person name="Mejri S."/>
            <person name="Dirks R."/>
            <person name="Jansen H."/>
            <person name="Henkel C."/>
            <person name="Chen W.J."/>
            <person name="Zahm M."/>
            <person name="Cabau C."/>
            <person name="Klopp C."/>
            <person name="Thompson A.W."/>
            <person name="Robinson-Rechavi M."/>
            <person name="Braasch I."/>
            <person name="Lecointre G."/>
            <person name="Bobe J."/>
            <person name="Postlethwait J.H."/>
            <person name="Berthelot C."/>
            <person name="Roest Crollius H."/>
            <person name="Guiguen Y."/>
        </authorList>
    </citation>
    <scope>NUCLEOTIDE SEQUENCE</scope>
    <source>
        <strain evidence="2">WJC10195</strain>
    </source>
</reference>
<dbReference type="AlphaFoldDB" id="A0A9Q1ESZ0"/>
<sequence>MGNVECATQGSSSPGPFDSTRKSPPPVSFRGKKARDPPRSRRAPFRSLTRVGGVTGRGTMASFGGPERVAVECGPFLRDARRARYRRVDLGYPTRRDREQRCGLSTLHYP</sequence>
<evidence type="ECO:0000256" key="1">
    <source>
        <dbReference type="SAM" id="MobiDB-lite"/>
    </source>
</evidence>
<gene>
    <name evidence="2" type="ORF">SKAU_G00316870</name>
</gene>
<keyword evidence="3" id="KW-1185">Reference proteome</keyword>
<evidence type="ECO:0000313" key="2">
    <source>
        <dbReference type="EMBL" id="KAJ8344358.1"/>
    </source>
</evidence>
<accession>A0A9Q1ESZ0</accession>
<dbReference type="Proteomes" id="UP001152622">
    <property type="component" value="Chromosome 13"/>
</dbReference>
<evidence type="ECO:0000313" key="3">
    <source>
        <dbReference type="Proteomes" id="UP001152622"/>
    </source>
</evidence>
<protein>
    <submittedName>
        <fullName evidence="2">Uncharacterized protein</fullName>
    </submittedName>
</protein>
<organism evidence="2 3">
    <name type="scientific">Synaphobranchus kaupii</name>
    <name type="common">Kaup's arrowtooth eel</name>
    <dbReference type="NCBI Taxonomy" id="118154"/>
    <lineage>
        <taxon>Eukaryota</taxon>
        <taxon>Metazoa</taxon>
        <taxon>Chordata</taxon>
        <taxon>Craniata</taxon>
        <taxon>Vertebrata</taxon>
        <taxon>Euteleostomi</taxon>
        <taxon>Actinopterygii</taxon>
        <taxon>Neopterygii</taxon>
        <taxon>Teleostei</taxon>
        <taxon>Anguilliformes</taxon>
        <taxon>Synaphobranchidae</taxon>
        <taxon>Synaphobranchus</taxon>
    </lineage>
</organism>
<proteinExistence type="predicted"/>
<dbReference type="EMBL" id="JAINUF010000013">
    <property type="protein sequence ID" value="KAJ8344358.1"/>
    <property type="molecule type" value="Genomic_DNA"/>
</dbReference>
<feature type="region of interest" description="Disordered" evidence="1">
    <location>
        <begin position="1"/>
        <end position="65"/>
    </location>
</feature>
<name>A0A9Q1ESZ0_SYNKA</name>